<evidence type="ECO:0000256" key="1">
    <source>
        <dbReference type="PROSITE-ProRule" id="PRU00047"/>
    </source>
</evidence>
<dbReference type="InterPro" id="IPR036397">
    <property type="entry name" value="RNaseH_sf"/>
</dbReference>
<dbReference type="CDD" id="cd00105">
    <property type="entry name" value="KH-I"/>
    <property type="match status" value="3"/>
</dbReference>
<feature type="compositionally biased region" description="Acidic residues" evidence="3">
    <location>
        <begin position="2587"/>
        <end position="2606"/>
    </location>
</feature>
<evidence type="ECO:0000313" key="7">
    <source>
        <dbReference type="EMBL" id="CAL4774157.1"/>
    </source>
</evidence>
<evidence type="ECO:0000256" key="2">
    <source>
        <dbReference type="PROSITE-ProRule" id="PRU00117"/>
    </source>
</evidence>
<dbReference type="GO" id="GO:0008270">
    <property type="term" value="F:zinc ion binding"/>
    <property type="evidence" value="ECO:0007669"/>
    <property type="project" value="UniProtKB-KW"/>
</dbReference>
<dbReference type="Gene3D" id="1.20.1250.20">
    <property type="entry name" value="MFS general substrate transporter like domains"/>
    <property type="match status" value="1"/>
</dbReference>
<feature type="region of interest" description="Disordered" evidence="3">
    <location>
        <begin position="1244"/>
        <end position="1296"/>
    </location>
</feature>
<dbReference type="SUPFAM" id="SSF53098">
    <property type="entry name" value="Ribonuclease H-like"/>
    <property type="match status" value="1"/>
</dbReference>
<keyword evidence="2" id="KW-0694">RNA-binding</keyword>
<evidence type="ECO:0000256" key="4">
    <source>
        <dbReference type="SAM" id="Phobius"/>
    </source>
</evidence>
<feature type="region of interest" description="Disordered" evidence="3">
    <location>
        <begin position="1612"/>
        <end position="1690"/>
    </location>
</feature>
<feature type="compositionally biased region" description="Basic residues" evidence="3">
    <location>
        <begin position="1264"/>
        <end position="1274"/>
    </location>
</feature>
<feature type="region of interest" description="Disordered" evidence="3">
    <location>
        <begin position="421"/>
        <end position="447"/>
    </location>
</feature>
<feature type="compositionally biased region" description="Low complexity" evidence="3">
    <location>
        <begin position="1742"/>
        <end position="1752"/>
    </location>
</feature>
<sequence>MISSMTIFVLPKEAEHFFPKQSSISLGFLELLGAVSLLSGPVAGQVSDRIKHPMGRRRPMVLLCSQLAVVGTIGCWLSSTSYSSPICFSVCLLLQQIAWNCAHAAHNALLSDIIHPTCTGLASSLQTINVLAGGLLGMLSFQGLAQTGLHHTYIYAIQVGLTYLFLPVTHFSAQEAASHTMLLPSNPVSLRTIFWMSHSKCTDYILVLWERGFYYASAASKSFLLYFARDRLDITSEKDQALLLAEASLSTVGAAILGSVLSSVLFTRTSIRSQSIACFGSILLAIGTQFWVCLFFKELEVKKMILLLFFAVYGFGKGSYMSADLALGIATMPDPDEASRYMGLWGLSAFLGAGLGGFVMSVILELFGDILPVSYGMKVKPGSYCIHGYIALLCMCLCCQLYVAHLKHGSRPCQRKLLTPMDEEDEDGGETPPFDTDSDNTDKRSRLDGPGVEYFIEQRLVGWIIGKGGSTLKEIEQAYQVKVSLDQSSKSTGYSKVQITGPQAQISKAVGHINSSLSSAGYGDGVNGPCLLETLPTGDNGKEDIQVKQRYIGYLLGKGGAAIADIEKASGCQIFVDQETKSLGYSVVQLLGLPEQIADAKQAIELSIERAKAAREGQVAEERVEVEQRCVGWLLGKKGGVVQEIQQETGAQIVIDQTTSNLGYSTVVLKGMVDQVDSARDRVNAALEKALHRGPCALEKAQQLLFIVSTDDTAQIEKCYKRNRTNSLGYQFAPRIGSGAWRPVPALAATTSSTWATTPWWLLGVILLALLRLQPLPGFLVFYVDTLQLDEPYFLNFDYMTTLQAKDIYVTWDGDQTTWTDYTRKVRLQYEKTEPHKRKLLAPELASRLTGRAWTVTAELDYAKLSTRSGVKYLLEFLRSRLCQTAVPDAGARLEELLIKLRRPPGMGFAQWSATLLESYRKVQRSLIRARARAKPAKEEKVEPKTERRTASEPHSEPASPGSPGGRARRSPTTPSPAHGRVPGPEEPQQADQPEGGDGHHYDAVPQDDPDGEGDGQDWTSWYNRWTPKQWCKWLKATKDKEADEEESDEELRWDELEMEEIEVLPDELLGWLLLRRANLPASARLAVQASVQNSLKYRDIENALRDQEEELLHGDLHRQQAHRHRRTFWVEEDGAWGLLALQDEQQDEAVQEVHWVGKSLPPEVYHPTDKTHIDEGDEEIYWSWEMDGYHGYVQDNYGQWFETDGFGNYWTSEMDDYEGLTTEQAKELDEAYSAYETKARTFQQSRQYQRAKGQSRGFYPMNKGKKGKGKGKGFYRPQGRGGVSTSSTTSSSMSKASVMKSEEVMAATGNNTGCFICGEKSHGFRDCPRRSGQTSAPYAQRGKGCTSYMVENLNPSSLIFMVADNYVPVTPLQVQHDTAGFGVLDLGATETVGSLEAIEKVLQRRHQLGHLLPGDHDEVRVMPEAKKMFRFGNGQVKQSESYRLLPQHVGAKKVLLGIYTLMAEKVPILIGMRTLTKLGAIVYVTGGWLVLTNVDAKIKIPLQKSAAGHLLVDLTQDWLAQGQPMASSCGRVYMVQPLGDGSDNNPHSEAMQSRSHQGVQGFSLSVMSQSDMLQLLTHDGAVMMNHGDGCHDDQILQLCEDATVLVVDQHGHHQPMHAPSQELRDQVMSSLAHDPSTTGPCHGTEEGIDQGGEATTDGSLRLQQNPVSGSAGSADDGSPLLRTPQGGQTGAWLQVGVQPVCDMGGMRKLPPSDVLHPGIRGDRGHPQSRSLGQGHGPGDLQAAGQRAAGQQPPEEREDLPGRRRGQSTSKVGERAEEEGRVGAKPSHKRLCFGTSASSSQGQGDSDACGEKDKESRGHSRSSPECGDSGGRSGDGGLDTNPYWLKPCTPSPTRSSPTSLPSSMVAELQLPQGDDWDLNLYEVEDPATVPEGSMLSGKQLSEEQRSLLHAAVDDMEQGCNLLMENLGIEGKRRPFKVMELCCEADSGISTEVEAMGGIGRSSEGASTFGEGEEGREKIRKKVLKSKKLVGNGIRVMERQVQLGGEVFQEWPANNRAWGFTSIRTFWDRIYQKQTVFEARIDGCAYGLKAPDGLKRNAKGLQAPEGFMKKPWRIRATSSLVWNLQKTCPGDHEHVPCEGGQRTRMSAFYPDAMCRKVAHLVKCVHENRLRQETLAHYSCPGYAMAATPVEGNPDSLKDCTNEELQRWATNLLKLHKKLGHPSRQAFTRMLRDRGATIRMITLASNLHCMDCEESRMANPQHRGFTLETAEHLWEVVQLDNFEFSYGMETYHFQLLVDEASGYSVLNYLFKHPIQESRSPSTAEILHGILKSWIQYFGYPQKFKLDKEGGHRGRDLEQWGDTHGVEFEFVPAEAHGQIGKVESAIGKLKSKPQAHLRGEEDDPVAAAWSMVAAHNSMARRGGYSPIQWVFGKDFTDADRLHDGPDLPFWSSLNTDEKFQKIAGHEHQARAYHPGDLVYYKRHQAPAEGRSHQKLDVPRRQISRWFGPARILGLETKVTYEGQVTQPHRMAWLISQGRLKRVHTDQLRHASEREKLTNEEFHDILATPWTFTDVTNVLTWWNYPIYNEADLMMSNLDVLPAVDVVAKTEEAVMNDRPPSEPYEPSIAEEFMPDDQDLPPVPSDDDLEGPEEVDLDRLLDDPNYMPRMEPGPPTGPLFEHEPFQRARARHERDEAQRMRSMLSRGSASAAMMVQEETFEDNLIYAITLPMPETAAQWKAIVKDPAKFVGKQVAKGVEVSWHKLNKEQREAMTEAKRVEIKEWVASKVCRAAIGDVDPQRIMKMRWVLTFKGVDDACENSGDGGKRMKAKARLVVLGYSDPDAGDLNTKSPTMSRRSRQLLLQFSTHRGLPLLKADAKAAFLQGLATQGQRSIFGRPVEELREAMGLDQHQLIQFLKAAYGLTIAPREFYMMVNDTLERHQLRRLKTDPCLWQYVVEEDGKPKTLGIIGSHVDDFLMTGYENDPRWIDVLEKFHASMRWSPWEAPPLNHCGVRLHQLPDFSWRMDQSDYCNEINQIKQESNQKELTPEELHQARAVLGAVQWRAYQTGPQHAAKLGYFQSMLTKGDRSMVEGINKMVREVHAQKELGLHVYQLCAERDDDLTLVAWSDAALANRPDLGSTGGYIIGFMHKQFTTGQRRGQVNVMSWGSHRLKRVCRSSLAAETQALAEAEQELMYLRVQWWEMLGHKIDLTKADETAKNVHAIIMVDAKALYDAANLLD</sequence>
<dbReference type="Gene3D" id="3.30.420.10">
    <property type="entry name" value="Ribonuclease H-like superfamily/Ribonuclease H"/>
    <property type="match status" value="1"/>
</dbReference>
<dbReference type="Pfam" id="PF00013">
    <property type="entry name" value="KH_1"/>
    <property type="match status" value="3"/>
</dbReference>
<feature type="transmembrane region" description="Helical" evidence="4">
    <location>
        <begin position="304"/>
        <end position="323"/>
    </location>
</feature>
<feature type="transmembrane region" description="Helical" evidence="4">
    <location>
        <begin position="343"/>
        <end position="364"/>
    </location>
</feature>
<keyword evidence="4" id="KW-0472">Membrane</keyword>
<feature type="compositionally biased region" description="Gly residues" evidence="3">
    <location>
        <begin position="1828"/>
        <end position="1837"/>
    </location>
</feature>
<feature type="compositionally biased region" description="Acidic residues" evidence="3">
    <location>
        <begin position="1006"/>
        <end position="1016"/>
    </location>
</feature>
<feature type="domain" description="CCHC-type" evidence="5">
    <location>
        <begin position="1315"/>
        <end position="1330"/>
    </location>
</feature>
<keyword evidence="1" id="KW-0479">Metal-binding</keyword>
<organism evidence="6">
    <name type="scientific">Cladocopium goreaui</name>
    <dbReference type="NCBI Taxonomy" id="2562237"/>
    <lineage>
        <taxon>Eukaryota</taxon>
        <taxon>Sar</taxon>
        <taxon>Alveolata</taxon>
        <taxon>Dinophyceae</taxon>
        <taxon>Suessiales</taxon>
        <taxon>Symbiodiniaceae</taxon>
        <taxon>Cladocopium</taxon>
    </lineage>
</organism>
<dbReference type="EMBL" id="CAMXCT010001112">
    <property type="protein sequence ID" value="CAI3986845.1"/>
    <property type="molecule type" value="Genomic_DNA"/>
</dbReference>
<dbReference type="Gene3D" id="3.30.1370.10">
    <property type="entry name" value="K Homology domain, type 1"/>
    <property type="match status" value="3"/>
</dbReference>
<dbReference type="InterPro" id="IPR004088">
    <property type="entry name" value="KH_dom_type_1"/>
</dbReference>
<accession>A0A9P1C8N0</accession>
<evidence type="ECO:0000259" key="5">
    <source>
        <dbReference type="PROSITE" id="PS50158"/>
    </source>
</evidence>
<dbReference type="GO" id="GO:0022857">
    <property type="term" value="F:transmembrane transporter activity"/>
    <property type="evidence" value="ECO:0007669"/>
    <property type="project" value="InterPro"/>
</dbReference>
<dbReference type="InterPro" id="IPR001878">
    <property type="entry name" value="Znf_CCHC"/>
</dbReference>
<keyword evidence="4" id="KW-0812">Transmembrane</keyword>
<evidence type="ECO:0000313" key="6">
    <source>
        <dbReference type="EMBL" id="CAI3986845.1"/>
    </source>
</evidence>
<feature type="compositionally biased region" description="Low complexity" evidence="3">
    <location>
        <begin position="1284"/>
        <end position="1296"/>
    </location>
</feature>
<protein>
    <submittedName>
        <fullName evidence="7">Retrovirus-related Pol polyprotein from transposon RE1 (Retro element 1) (AtRE1)</fullName>
    </submittedName>
</protein>
<feature type="compositionally biased region" description="Basic and acidic residues" evidence="3">
    <location>
        <begin position="936"/>
        <end position="956"/>
    </location>
</feature>
<reference evidence="7 8" key="2">
    <citation type="submission" date="2024-05" db="EMBL/GenBank/DDBJ databases">
        <authorList>
            <person name="Chen Y."/>
            <person name="Shah S."/>
            <person name="Dougan E. K."/>
            <person name="Thang M."/>
            <person name="Chan C."/>
        </authorList>
    </citation>
    <scope>NUCLEOTIDE SEQUENCE [LARGE SCALE GENOMIC DNA]</scope>
</reference>
<dbReference type="EMBL" id="CAMXCT020001112">
    <property type="protein sequence ID" value="CAL1140220.1"/>
    <property type="molecule type" value="Genomic_DNA"/>
</dbReference>
<feature type="compositionally biased region" description="Low complexity" evidence="3">
    <location>
        <begin position="1796"/>
        <end position="1807"/>
    </location>
</feature>
<dbReference type="Proteomes" id="UP001152797">
    <property type="component" value="Unassembled WGS sequence"/>
</dbReference>
<comment type="caution">
    <text evidence="6">The sequence shown here is derived from an EMBL/GenBank/DDBJ whole genome shotgun (WGS) entry which is preliminary data.</text>
</comment>
<feature type="compositionally biased region" description="Low complexity" evidence="3">
    <location>
        <begin position="1847"/>
        <end position="1863"/>
    </location>
</feature>
<dbReference type="InterPro" id="IPR004087">
    <property type="entry name" value="KH_dom"/>
</dbReference>
<dbReference type="CDD" id="cd06174">
    <property type="entry name" value="MFS"/>
    <property type="match status" value="1"/>
</dbReference>
<feature type="region of interest" description="Disordered" evidence="3">
    <location>
        <begin position="2568"/>
        <end position="2606"/>
    </location>
</feature>
<evidence type="ECO:0000313" key="8">
    <source>
        <dbReference type="Proteomes" id="UP001152797"/>
    </source>
</evidence>
<dbReference type="SUPFAM" id="SSF54791">
    <property type="entry name" value="Eukaryotic type KH-domain (KH-domain type I)"/>
    <property type="match status" value="3"/>
</dbReference>
<dbReference type="OrthoDB" id="433792at2759"/>
<dbReference type="Pfam" id="PF07727">
    <property type="entry name" value="RVT_2"/>
    <property type="match status" value="1"/>
</dbReference>
<dbReference type="PANTHER" id="PTHR23528:SF1">
    <property type="entry name" value="MAJOR FACILITATOR SUPERFAMILY (MFS) PROFILE DOMAIN-CONTAINING PROTEIN"/>
    <property type="match status" value="1"/>
</dbReference>
<proteinExistence type="predicted"/>
<dbReference type="InterPro" id="IPR011701">
    <property type="entry name" value="MFS"/>
</dbReference>
<feature type="compositionally biased region" description="Basic and acidic residues" evidence="3">
    <location>
        <begin position="1772"/>
        <end position="1782"/>
    </location>
</feature>
<feature type="transmembrane region" description="Helical" evidence="4">
    <location>
        <begin position="271"/>
        <end position="292"/>
    </location>
</feature>
<gene>
    <name evidence="6" type="ORF">C1SCF055_LOCUS14164</name>
</gene>
<keyword evidence="1" id="KW-0863">Zinc-finger</keyword>
<feature type="compositionally biased region" description="Basic and acidic residues" evidence="3">
    <location>
        <begin position="1809"/>
        <end position="1818"/>
    </location>
</feature>
<keyword evidence="1" id="KW-0862">Zinc</keyword>
<evidence type="ECO:0000256" key="3">
    <source>
        <dbReference type="SAM" id="MobiDB-lite"/>
    </source>
</evidence>
<feature type="region of interest" description="Disordered" evidence="3">
    <location>
        <begin position="930"/>
        <end position="1021"/>
    </location>
</feature>
<dbReference type="GO" id="GO:0003723">
    <property type="term" value="F:RNA binding"/>
    <property type="evidence" value="ECO:0007669"/>
    <property type="project" value="UniProtKB-UniRule"/>
</dbReference>
<dbReference type="PANTHER" id="PTHR23528">
    <property type="match status" value="1"/>
</dbReference>
<feature type="compositionally biased region" description="Polar residues" evidence="3">
    <location>
        <begin position="1657"/>
        <end position="1668"/>
    </location>
</feature>
<dbReference type="InterPro" id="IPR036259">
    <property type="entry name" value="MFS_trans_sf"/>
</dbReference>
<reference evidence="6" key="1">
    <citation type="submission" date="2022-10" db="EMBL/GenBank/DDBJ databases">
        <authorList>
            <person name="Chen Y."/>
            <person name="Dougan E. K."/>
            <person name="Chan C."/>
            <person name="Rhodes N."/>
            <person name="Thang M."/>
        </authorList>
    </citation>
    <scope>NUCLEOTIDE SEQUENCE</scope>
</reference>
<dbReference type="SMART" id="SM00322">
    <property type="entry name" value="KH"/>
    <property type="match status" value="3"/>
</dbReference>
<dbReference type="InterPro" id="IPR013103">
    <property type="entry name" value="RVT_2"/>
</dbReference>
<dbReference type="PROSITE" id="PS50158">
    <property type="entry name" value="ZF_CCHC"/>
    <property type="match status" value="1"/>
</dbReference>
<dbReference type="InterPro" id="IPR012337">
    <property type="entry name" value="RNaseH-like_sf"/>
</dbReference>
<dbReference type="Pfam" id="PF07690">
    <property type="entry name" value="MFS_1"/>
    <property type="match status" value="1"/>
</dbReference>
<name>A0A9P1C8N0_9DINO</name>
<dbReference type="SUPFAM" id="SSF103473">
    <property type="entry name" value="MFS general substrate transporter"/>
    <property type="match status" value="1"/>
</dbReference>
<keyword evidence="8" id="KW-1185">Reference proteome</keyword>
<feature type="transmembrane region" description="Helical" evidence="4">
    <location>
        <begin position="384"/>
        <end position="403"/>
    </location>
</feature>
<dbReference type="PROSITE" id="PS50084">
    <property type="entry name" value="KH_TYPE_1"/>
    <property type="match status" value="3"/>
</dbReference>
<keyword evidence="4" id="KW-1133">Transmembrane helix</keyword>
<dbReference type="EMBL" id="CAMXCT030001112">
    <property type="protein sequence ID" value="CAL4774157.1"/>
    <property type="molecule type" value="Genomic_DNA"/>
</dbReference>
<dbReference type="InterPro" id="IPR036612">
    <property type="entry name" value="KH_dom_type_1_sf"/>
</dbReference>
<feature type="region of interest" description="Disordered" evidence="3">
    <location>
        <begin position="1704"/>
        <end position="1863"/>
    </location>
</feature>
<feature type="compositionally biased region" description="Low complexity" evidence="3">
    <location>
        <begin position="1669"/>
        <end position="1679"/>
    </location>
</feature>